<name>A0ABM7QGT8_9GAMM</name>
<accession>A0ABM7QGT8</accession>
<evidence type="ECO:0000313" key="1">
    <source>
        <dbReference type="EMBL" id="BCT96860.1"/>
    </source>
</evidence>
<gene>
    <name evidence="1" type="ORF">LYSHEL_27310</name>
</gene>
<proteinExistence type="predicted"/>
<evidence type="ECO:0000313" key="2">
    <source>
        <dbReference type="Proteomes" id="UP000680514"/>
    </source>
</evidence>
<protein>
    <submittedName>
        <fullName evidence="1">Uncharacterized protein</fullName>
    </submittedName>
</protein>
<dbReference type="Proteomes" id="UP000680514">
    <property type="component" value="Chromosome"/>
</dbReference>
<dbReference type="EMBL" id="AP024546">
    <property type="protein sequence ID" value="BCT96860.1"/>
    <property type="molecule type" value="Genomic_DNA"/>
</dbReference>
<keyword evidence="2" id="KW-1185">Reference proteome</keyword>
<organism evidence="1 2">
    <name type="scientific">Lysobacter helvus</name>
    <dbReference type="NCBI Taxonomy" id="2675059"/>
    <lineage>
        <taxon>Bacteria</taxon>
        <taxon>Pseudomonadati</taxon>
        <taxon>Pseudomonadota</taxon>
        <taxon>Gammaproteobacteria</taxon>
        <taxon>Lysobacterales</taxon>
        <taxon>Lysobacteraceae</taxon>
        <taxon>Lysobacter</taxon>
    </lineage>
</organism>
<dbReference type="RefSeq" id="WP_213434628.1">
    <property type="nucleotide sequence ID" value="NZ_AP024546.1"/>
</dbReference>
<sequence length="164" mass="18176">MNMKFPAQAFGQLHPSEMPAGSLFKTRDCWSLRVSGGSGFEGALILEGERAGWVVEVRASMAPALGIIAPFSWFPMVLRDAKPALDADRTVTLTLSESGPILMGADARRDWDRDYISFGIDGRSVELQDEHRALRFAQWTVELCHKSRPYSSLGTLCEVDRRGT</sequence>
<reference evidence="1 2" key="1">
    <citation type="submission" date="2021-03" db="EMBL/GenBank/DDBJ databases">
        <title>Complete Genome Sequences of Two Lysobacter Strains Isolated from Sea Water (Lysobacter caseinilyticus) and Soil (Lysobacter helvus) in South Korea.</title>
        <authorList>
            <person name="Watanabe Y."/>
            <person name="Arakawa K."/>
        </authorList>
    </citation>
    <scope>NUCLEOTIDE SEQUENCE [LARGE SCALE GENOMIC DNA]</scope>
    <source>
        <strain evidence="1 2">D10</strain>
    </source>
</reference>